<dbReference type="PROSITE" id="PS51475">
    <property type="entry name" value="PROTEASOME_ALPHA_2"/>
    <property type="match status" value="1"/>
</dbReference>
<dbReference type="InterPro" id="IPR023332">
    <property type="entry name" value="Proteasome_alpha-type"/>
</dbReference>
<dbReference type="InterPro" id="IPR029055">
    <property type="entry name" value="Ntn_hydrolases_N"/>
</dbReference>
<evidence type="ECO:0000256" key="13">
    <source>
        <dbReference type="ARBA" id="ARBA00049117"/>
    </source>
</evidence>
<evidence type="ECO:0000256" key="1">
    <source>
        <dbReference type="ARBA" id="ARBA00004123"/>
    </source>
</evidence>
<reference evidence="17" key="1">
    <citation type="journal article" date="2023" name="Genome Biol. Evol.">
        <title>First Whole Genome Sequence and Flow Cytometry Genome Size Data for the Lichen-Forming Fungus Ramalina farinacea (Ascomycota).</title>
        <authorList>
            <person name="Llewellyn T."/>
            <person name="Mian S."/>
            <person name="Hill R."/>
            <person name="Leitch I.J."/>
            <person name="Gaya E."/>
        </authorList>
    </citation>
    <scope>NUCLEOTIDE SEQUENCE</scope>
    <source>
        <strain evidence="17">LIQ254RAFAR</strain>
    </source>
</reference>
<evidence type="ECO:0000256" key="11">
    <source>
        <dbReference type="ARBA" id="ARBA00026071"/>
    </source>
</evidence>
<dbReference type="PANTHER" id="PTHR13748:SF31">
    <property type="entry name" value="ZINC-REGULATED GTPASE METALLOPROTEIN ACTIVATOR 1A-RELATED"/>
    <property type="match status" value="1"/>
</dbReference>
<evidence type="ECO:0000313" key="17">
    <source>
        <dbReference type="EMBL" id="MDI1488705.1"/>
    </source>
</evidence>
<dbReference type="NCBIfam" id="NF003075">
    <property type="entry name" value="PRK03996.1"/>
    <property type="match status" value="1"/>
</dbReference>
<dbReference type="SUPFAM" id="SSF52540">
    <property type="entry name" value="P-loop containing nucleoside triphosphate hydrolases"/>
    <property type="match status" value="1"/>
</dbReference>
<evidence type="ECO:0000313" key="18">
    <source>
        <dbReference type="Proteomes" id="UP001161017"/>
    </source>
</evidence>
<dbReference type="GO" id="GO:0043161">
    <property type="term" value="P:proteasome-mediated ubiquitin-dependent protein catabolic process"/>
    <property type="evidence" value="ECO:0007669"/>
    <property type="project" value="InterPro"/>
</dbReference>
<dbReference type="SUPFAM" id="SSF90002">
    <property type="entry name" value="Hypothetical protein YjiA, C-terminal domain"/>
    <property type="match status" value="1"/>
</dbReference>
<feature type="compositionally biased region" description="Polar residues" evidence="15">
    <location>
        <begin position="204"/>
        <end position="214"/>
    </location>
</feature>
<evidence type="ECO:0000256" key="5">
    <source>
        <dbReference type="ARBA" id="ARBA00022801"/>
    </source>
</evidence>
<dbReference type="GO" id="GO:0019773">
    <property type="term" value="C:proteasome core complex, alpha-subunit complex"/>
    <property type="evidence" value="ECO:0007669"/>
    <property type="project" value="UniProtKB-UniRule"/>
</dbReference>
<evidence type="ECO:0000256" key="4">
    <source>
        <dbReference type="ARBA" id="ARBA00022741"/>
    </source>
</evidence>
<comment type="similarity">
    <text evidence="14">Belongs to the peptidase T1A family.</text>
</comment>
<evidence type="ECO:0000256" key="10">
    <source>
        <dbReference type="ARBA" id="ARBA00023242"/>
    </source>
</evidence>
<name>A0AA43QQU5_9LECA</name>
<comment type="catalytic activity">
    <reaction evidence="13">
        <text>GTP + H2O = GDP + phosphate + H(+)</text>
        <dbReference type="Rhea" id="RHEA:19669"/>
        <dbReference type="ChEBI" id="CHEBI:15377"/>
        <dbReference type="ChEBI" id="CHEBI:15378"/>
        <dbReference type="ChEBI" id="CHEBI:37565"/>
        <dbReference type="ChEBI" id="CHEBI:43474"/>
        <dbReference type="ChEBI" id="CHEBI:58189"/>
    </reaction>
    <physiologicalReaction direction="left-to-right" evidence="13">
        <dbReference type="Rhea" id="RHEA:19670"/>
    </physiologicalReaction>
</comment>
<dbReference type="Pfam" id="PF00227">
    <property type="entry name" value="Proteasome"/>
    <property type="match status" value="1"/>
</dbReference>
<organism evidence="17 18">
    <name type="scientific">Ramalina farinacea</name>
    <dbReference type="NCBI Taxonomy" id="258253"/>
    <lineage>
        <taxon>Eukaryota</taxon>
        <taxon>Fungi</taxon>
        <taxon>Dikarya</taxon>
        <taxon>Ascomycota</taxon>
        <taxon>Pezizomycotina</taxon>
        <taxon>Lecanoromycetes</taxon>
        <taxon>OSLEUM clade</taxon>
        <taxon>Lecanoromycetidae</taxon>
        <taxon>Lecanorales</taxon>
        <taxon>Lecanorineae</taxon>
        <taxon>Ramalinaceae</taxon>
        <taxon>Ramalina</taxon>
    </lineage>
</organism>
<feature type="region of interest" description="Disordered" evidence="15">
    <location>
        <begin position="1"/>
        <end position="33"/>
    </location>
</feature>
<feature type="compositionally biased region" description="Acidic residues" evidence="15">
    <location>
        <begin position="1"/>
        <end position="16"/>
    </location>
</feature>
<keyword evidence="6" id="KW-0862">Zinc</keyword>
<dbReference type="Pfam" id="PF07683">
    <property type="entry name" value="CobW_C"/>
    <property type="match status" value="1"/>
</dbReference>
<dbReference type="CDD" id="cd03753">
    <property type="entry name" value="proteasome_alpha_type_5"/>
    <property type="match status" value="1"/>
</dbReference>
<dbReference type="GO" id="GO:0016787">
    <property type="term" value="F:hydrolase activity"/>
    <property type="evidence" value="ECO:0007669"/>
    <property type="project" value="UniProtKB-KW"/>
</dbReference>
<dbReference type="InterPro" id="IPR036627">
    <property type="entry name" value="CobW-likC_sf"/>
</dbReference>
<comment type="subunit">
    <text evidence="11">The 26S proteasome consists of a 20S proteasome core and two 19S regulatory subunits. The 20S proteasome core is composed of 28 subunits that are arranged in four stacked rings, resulting in a barrel-shaped structure. The two end rings are each formed by seven alpha subunits, and the two central rings are each formed by seven beta subunits. The catalytic chamber with the active sites is on the inside of the barrel.</text>
</comment>
<keyword evidence="5 17" id="KW-0378">Hydrolase</keyword>
<evidence type="ECO:0000259" key="16">
    <source>
        <dbReference type="SMART" id="SM00948"/>
    </source>
</evidence>
<dbReference type="SMART" id="SM00948">
    <property type="entry name" value="Proteasome_A_N"/>
    <property type="match status" value="1"/>
</dbReference>
<dbReference type="Proteomes" id="UP001161017">
    <property type="component" value="Unassembled WGS sequence"/>
</dbReference>
<evidence type="ECO:0000256" key="6">
    <source>
        <dbReference type="ARBA" id="ARBA00022833"/>
    </source>
</evidence>
<comment type="similarity">
    <text evidence="12">Belongs to the SIMIBI class G3E GTPase family. ZNG1 subfamily.</text>
</comment>
<keyword evidence="7 14" id="KW-0647">Proteasome</keyword>
<dbReference type="GO" id="GO:0005525">
    <property type="term" value="F:GTP binding"/>
    <property type="evidence" value="ECO:0007669"/>
    <property type="project" value="UniProtKB-KW"/>
</dbReference>
<dbReference type="FunFam" id="3.60.20.10:FF:000015">
    <property type="entry name" value="Proteasome subunit alpha type-5"/>
    <property type="match status" value="1"/>
</dbReference>
<dbReference type="InterPro" id="IPR033812">
    <property type="entry name" value="Proteasome_alpha_type_5"/>
</dbReference>
<dbReference type="Gene3D" id="3.60.20.10">
    <property type="entry name" value="Glutamine Phosphoribosylpyrophosphate, subunit 1, domain 1"/>
    <property type="match status" value="1"/>
</dbReference>
<protein>
    <submittedName>
        <fullName evidence="17">Proteasome component pup2</fullName>
        <ecNumber evidence="17">3.4.25.1</ecNumber>
    </submittedName>
</protein>
<dbReference type="CDD" id="cd03112">
    <property type="entry name" value="CobW-like"/>
    <property type="match status" value="1"/>
</dbReference>
<evidence type="ECO:0000256" key="15">
    <source>
        <dbReference type="SAM" id="MobiDB-lite"/>
    </source>
</evidence>
<comment type="subcellular location">
    <subcellularLocation>
        <location evidence="2">Cytoplasm</location>
    </subcellularLocation>
    <subcellularLocation>
        <location evidence="1">Nucleus</location>
    </subcellularLocation>
</comment>
<evidence type="ECO:0000256" key="9">
    <source>
        <dbReference type="ARBA" id="ARBA00023186"/>
    </source>
</evidence>
<evidence type="ECO:0000256" key="3">
    <source>
        <dbReference type="ARBA" id="ARBA00022490"/>
    </source>
</evidence>
<dbReference type="InterPro" id="IPR003495">
    <property type="entry name" value="CobW/HypB/UreG_nucleotide-bd"/>
</dbReference>
<dbReference type="AlphaFoldDB" id="A0AA43QQU5"/>
<dbReference type="InterPro" id="IPR027417">
    <property type="entry name" value="P-loop_NTPase"/>
</dbReference>
<comment type="caution">
    <text evidence="17">The sequence shown here is derived from an EMBL/GenBank/DDBJ whole genome shotgun (WGS) entry which is preliminary data.</text>
</comment>
<proteinExistence type="inferred from homology"/>
<keyword evidence="18" id="KW-1185">Reference proteome</keyword>
<dbReference type="EC" id="3.4.25.1" evidence="17"/>
<evidence type="ECO:0000256" key="2">
    <source>
        <dbReference type="ARBA" id="ARBA00004496"/>
    </source>
</evidence>
<dbReference type="InterPro" id="IPR011629">
    <property type="entry name" value="CobW-like_C"/>
</dbReference>
<dbReference type="InterPro" id="IPR051316">
    <property type="entry name" value="Zinc-reg_GTPase_activator"/>
</dbReference>
<feature type="region of interest" description="Disordered" evidence="15">
    <location>
        <begin position="195"/>
        <end position="233"/>
    </location>
</feature>
<dbReference type="SUPFAM" id="SSF56235">
    <property type="entry name" value="N-terminal nucleophile aminohydrolases (Ntn hydrolases)"/>
    <property type="match status" value="1"/>
</dbReference>
<evidence type="ECO:0000256" key="7">
    <source>
        <dbReference type="ARBA" id="ARBA00022942"/>
    </source>
</evidence>
<dbReference type="PANTHER" id="PTHR13748">
    <property type="entry name" value="COBW-RELATED"/>
    <property type="match status" value="1"/>
</dbReference>
<evidence type="ECO:0000256" key="8">
    <source>
        <dbReference type="ARBA" id="ARBA00023134"/>
    </source>
</evidence>
<keyword evidence="8" id="KW-0342">GTP-binding</keyword>
<keyword evidence="3" id="KW-0963">Cytoplasm</keyword>
<keyword evidence="10" id="KW-0539">Nucleus</keyword>
<evidence type="ECO:0000256" key="14">
    <source>
        <dbReference type="PROSITE-ProRule" id="PRU00808"/>
    </source>
</evidence>
<keyword evidence="4" id="KW-0547">Nucleotide-binding</keyword>
<feature type="domain" description="Proteasome alpha-type subunits" evidence="16">
    <location>
        <begin position="468"/>
        <end position="490"/>
    </location>
</feature>
<dbReference type="Pfam" id="PF02492">
    <property type="entry name" value="cobW"/>
    <property type="match status" value="1"/>
</dbReference>
<dbReference type="Gene3D" id="3.40.50.300">
    <property type="entry name" value="P-loop containing nucleotide triphosphate hydrolases"/>
    <property type="match status" value="1"/>
</dbReference>
<dbReference type="Pfam" id="PF10584">
    <property type="entry name" value="Proteasome_A_N"/>
    <property type="match status" value="1"/>
</dbReference>
<sequence length="705" mass="76957">MDIDQDEPPDLVDTDETVLQSNPPPAPDPTSTQLQDLSISKVPLTIITGYLGSGKTTLVNYILRAQHGKKIAVILNGWILIKTKFGNTADIEQSLSISNSDSTTSTPDFLSLANGCICCSVKDAGVAAIEELMARHASSSSDGKPFDYIILETSGLADPGNLVPLFWVDEGLGSGLYLDGVVTLVDAGNLFRSLEEPSDDEKATPTTNMGSQSAKGEEANTAGGQTKHTHETVSHRQLATADVIVLNKCDTVPLDEDLTRIEKRVRSINGLAKIHRTAFSQIPQLETFLLDLHAYDGFDAVDIAARNTESGHSHLDPTIGTVTIYLPGQFSNDDLETLENWLRALLWEVVLLNQRKDSETKDFEVHRTKGRIIMQEGKNKIVQGVREVFEIIDDDSGKGNEEGRLVFIGRGLNREEMEGSLSPTLHGARSKRKLSETEMGREVVELRSRHQVRYPSPSQTVSSIHTHTLLSNSTFSPEGRLFQVEYSLEAIKLGSTAIGIATSEGVLLGVEKRVTSTLLETSSVEKIVEIDSHIGCAMSGLQADARSMIEHARVEAQSHTFNYNERLGVESCTQAICDLALRFGEGAEGEESVMSRPFGVALLVAGWDEGGAQLYHAEPSGTFYRYDAKAIGSGSEGAQAELQNEFHKSLTLEEAELLVLKTLKQVMEEKLDSKNVQLASVTKDKGFQIYADEEMKKVVDKLPAN</sequence>
<feature type="region of interest" description="Disordered" evidence="15">
    <location>
        <begin position="420"/>
        <end position="439"/>
    </location>
</feature>
<dbReference type="GO" id="GO:0005634">
    <property type="term" value="C:nucleus"/>
    <property type="evidence" value="ECO:0007669"/>
    <property type="project" value="UniProtKB-SubCell"/>
</dbReference>
<accession>A0AA43QQU5</accession>
<keyword evidence="9" id="KW-0143">Chaperone</keyword>
<dbReference type="EMBL" id="JAPUFD010000008">
    <property type="protein sequence ID" value="MDI1488705.1"/>
    <property type="molecule type" value="Genomic_DNA"/>
</dbReference>
<dbReference type="InterPro" id="IPR000426">
    <property type="entry name" value="Proteasome_asu_N"/>
</dbReference>
<gene>
    <name evidence="17" type="primary">PUP2</name>
    <name evidence="17" type="ORF">OHK93_007981</name>
</gene>
<dbReference type="GO" id="GO:0005737">
    <property type="term" value="C:cytoplasm"/>
    <property type="evidence" value="ECO:0007669"/>
    <property type="project" value="UniProtKB-SubCell"/>
</dbReference>
<dbReference type="Gene3D" id="3.30.1220.10">
    <property type="entry name" value="CobW-like, C-terminal domain"/>
    <property type="match status" value="1"/>
</dbReference>
<dbReference type="InterPro" id="IPR001353">
    <property type="entry name" value="Proteasome_sua/b"/>
</dbReference>
<evidence type="ECO:0000256" key="12">
    <source>
        <dbReference type="ARBA" id="ARBA00034320"/>
    </source>
</evidence>